<protein>
    <recommendedName>
        <fullName evidence="1">HEPN domain-containing protein</fullName>
    </recommendedName>
</protein>
<sequence length="136" mass="16081">MKSKASNVVLEWIKRADSDSDFYFAKVFLKEFNDFYSQMCLLCHDAVEKYLKAYLIFKNIKYKKIHDLVVLLKDCAKFSDKDQEFLKHEDACRILNNYYIPLKYPSHYPLAKHDQAKEAVGLTEQLSVFIKNKILN</sequence>
<dbReference type="Proteomes" id="UP000177905">
    <property type="component" value="Unassembled WGS sequence"/>
</dbReference>
<dbReference type="EMBL" id="MEUA01000017">
    <property type="protein sequence ID" value="OGC15796.1"/>
    <property type="molecule type" value="Genomic_DNA"/>
</dbReference>
<dbReference type="SMART" id="SM00748">
    <property type="entry name" value="HEPN"/>
    <property type="match status" value="1"/>
</dbReference>
<dbReference type="Pfam" id="PF05168">
    <property type="entry name" value="HEPN"/>
    <property type="match status" value="1"/>
</dbReference>
<dbReference type="PROSITE" id="PS50910">
    <property type="entry name" value="HEPN"/>
    <property type="match status" value="1"/>
</dbReference>
<organism evidence="2 3">
    <name type="scientific">candidate division WOR-1 bacterium RIFOXYB2_FULL_36_35</name>
    <dbReference type="NCBI Taxonomy" id="1802578"/>
    <lineage>
        <taxon>Bacteria</taxon>
        <taxon>Bacillati</taxon>
        <taxon>Saganbacteria</taxon>
    </lineage>
</organism>
<reference evidence="2 3" key="1">
    <citation type="journal article" date="2016" name="Nat. Commun.">
        <title>Thousands of microbial genomes shed light on interconnected biogeochemical processes in an aquifer system.</title>
        <authorList>
            <person name="Anantharaman K."/>
            <person name="Brown C.T."/>
            <person name="Hug L.A."/>
            <person name="Sharon I."/>
            <person name="Castelle C.J."/>
            <person name="Probst A.J."/>
            <person name="Thomas B.C."/>
            <person name="Singh A."/>
            <person name="Wilkins M.J."/>
            <person name="Karaoz U."/>
            <person name="Brodie E.L."/>
            <person name="Williams K.H."/>
            <person name="Hubbard S.S."/>
            <person name="Banfield J.F."/>
        </authorList>
    </citation>
    <scope>NUCLEOTIDE SEQUENCE [LARGE SCALE GENOMIC DNA]</scope>
</reference>
<dbReference type="AlphaFoldDB" id="A0A1F4S5T2"/>
<name>A0A1F4S5T2_UNCSA</name>
<proteinExistence type="predicted"/>
<dbReference type="Gene3D" id="1.20.120.330">
    <property type="entry name" value="Nucleotidyltransferases domain 2"/>
    <property type="match status" value="1"/>
</dbReference>
<dbReference type="InterPro" id="IPR007842">
    <property type="entry name" value="HEPN_dom"/>
</dbReference>
<feature type="domain" description="HEPN" evidence="1">
    <location>
        <begin position="17"/>
        <end position="126"/>
    </location>
</feature>
<dbReference type="SUPFAM" id="SSF81593">
    <property type="entry name" value="Nucleotidyltransferase substrate binding subunit/domain"/>
    <property type="match status" value="1"/>
</dbReference>
<evidence type="ECO:0000313" key="3">
    <source>
        <dbReference type="Proteomes" id="UP000177905"/>
    </source>
</evidence>
<accession>A0A1F4S5T2</accession>
<evidence type="ECO:0000313" key="2">
    <source>
        <dbReference type="EMBL" id="OGC15796.1"/>
    </source>
</evidence>
<evidence type="ECO:0000259" key="1">
    <source>
        <dbReference type="PROSITE" id="PS50910"/>
    </source>
</evidence>
<comment type="caution">
    <text evidence="2">The sequence shown here is derived from an EMBL/GenBank/DDBJ whole genome shotgun (WGS) entry which is preliminary data.</text>
</comment>
<gene>
    <name evidence="2" type="ORF">A2290_05605</name>
</gene>